<dbReference type="Gene3D" id="3.80.10.10">
    <property type="entry name" value="Ribonuclease Inhibitor"/>
    <property type="match status" value="1"/>
</dbReference>
<dbReference type="InterPro" id="IPR032675">
    <property type="entry name" value="LRR_dom_sf"/>
</dbReference>
<gene>
    <name evidence="3" type="ORF">EPI11_04930</name>
</gene>
<dbReference type="SUPFAM" id="SSF52058">
    <property type="entry name" value="L domain-like"/>
    <property type="match status" value="1"/>
</dbReference>
<organism evidence="3 4">
    <name type="scientific">Flavobacterium cerinum</name>
    <dbReference type="NCBI Taxonomy" id="2502784"/>
    <lineage>
        <taxon>Bacteria</taxon>
        <taxon>Pseudomonadati</taxon>
        <taxon>Bacteroidota</taxon>
        <taxon>Flavobacteriia</taxon>
        <taxon>Flavobacteriales</taxon>
        <taxon>Flavobacteriaceae</taxon>
        <taxon>Flavobacterium</taxon>
    </lineage>
</organism>
<name>A0A3S3R1U1_9FLAO</name>
<dbReference type="NCBIfam" id="TIGR04183">
    <property type="entry name" value="Por_Secre_tail"/>
    <property type="match status" value="1"/>
</dbReference>
<reference evidence="3 4" key="1">
    <citation type="submission" date="2019-01" db="EMBL/GenBank/DDBJ databases">
        <title>Flavobacterium sp. nov.,isolated from freshwater.</title>
        <authorList>
            <person name="Zhang R."/>
            <person name="Du Z.-J."/>
        </authorList>
    </citation>
    <scope>NUCLEOTIDE SEQUENCE [LARGE SCALE GENOMIC DNA]</scope>
    <source>
        <strain evidence="3 4">1E403</strain>
    </source>
</reference>
<dbReference type="AlphaFoldDB" id="A0A3S3R1U1"/>
<proteinExistence type="predicted"/>
<protein>
    <submittedName>
        <fullName evidence="3">T9SS type A sorting domain-containing protein</fullName>
    </submittedName>
</protein>
<dbReference type="InterPro" id="IPR026444">
    <property type="entry name" value="Secre_tail"/>
</dbReference>
<evidence type="ECO:0000313" key="3">
    <source>
        <dbReference type="EMBL" id="RWX02563.1"/>
    </source>
</evidence>
<dbReference type="Proteomes" id="UP000287527">
    <property type="component" value="Unassembled WGS sequence"/>
</dbReference>
<keyword evidence="1" id="KW-0732">Signal</keyword>
<comment type="caution">
    <text evidence="3">The sequence shown here is derived from an EMBL/GenBank/DDBJ whole genome shotgun (WGS) entry which is preliminary data.</text>
</comment>
<dbReference type="RefSeq" id="WP_128388834.1">
    <property type="nucleotide sequence ID" value="NZ_SBII01000002.1"/>
</dbReference>
<keyword evidence="4" id="KW-1185">Reference proteome</keyword>
<feature type="domain" description="Secretion system C-terminal sorting" evidence="2">
    <location>
        <begin position="245"/>
        <end position="314"/>
    </location>
</feature>
<evidence type="ECO:0000313" key="4">
    <source>
        <dbReference type="Proteomes" id="UP000287527"/>
    </source>
</evidence>
<accession>A0A3S3R1U1</accession>
<dbReference type="OrthoDB" id="3179827at2"/>
<evidence type="ECO:0000256" key="1">
    <source>
        <dbReference type="ARBA" id="ARBA00022729"/>
    </source>
</evidence>
<evidence type="ECO:0000259" key="2">
    <source>
        <dbReference type="Pfam" id="PF18962"/>
    </source>
</evidence>
<dbReference type="Pfam" id="PF18962">
    <property type="entry name" value="Por_Secre_tail"/>
    <property type="match status" value="1"/>
</dbReference>
<sequence>MKKELLTIMCIAGGYIATAQTITIPDPVFEQVLIDKEIDSDGIVNGQILTADALAVTTLTVTSPTIGSNNIEDLTGIEGFTNLESLTVTVTMIDELNVSTLTKLKHLNCAGNMLTSLNVSNNPLLEYLDIYSTGDVLPINNITQIDLSNNPNIKTLIATGPINYINLKNGNNNPEMNIDINSGSWGVPPEVIQGHTCIEVDNPTAAQNNQLPYSAWTISHANKTYALVADCSLSTKDFMKDTVSVYPNPASDVLHFDVKNESAIEKAILFDISGRAVREYNEISNNVLSVSDLQSGTYILKLVSNKGTFTQKVIKK</sequence>
<dbReference type="EMBL" id="SBII01000002">
    <property type="protein sequence ID" value="RWX02563.1"/>
    <property type="molecule type" value="Genomic_DNA"/>
</dbReference>